<keyword evidence="2" id="KW-0808">Transferase</keyword>
<dbReference type="Proteomes" id="UP000230002">
    <property type="component" value="Unassembled WGS sequence"/>
</dbReference>
<dbReference type="OrthoDB" id="2410195at2759"/>
<dbReference type="InterPro" id="IPR036388">
    <property type="entry name" value="WH-like_DNA-bd_sf"/>
</dbReference>
<keyword evidence="1" id="KW-0489">Methyltransferase</keyword>
<dbReference type="PANTHER" id="PTHR43712">
    <property type="entry name" value="PUTATIVE (AFU_ORTHOLOGUE AFUA_4G14580)-RELATED"/>
    <property type="match status" value="1"/>
</dbReference>
<proteinExistence type="predicted"/>
<sequence length="512" mass="55604">MTFEVLRALHAVIGEAIDEIERVYKAHSPSQEDGAALQFPSLDAPYYSTLKNSVEVKKAEELRTEPAVFGATNRIVAACGQLTATVHKPFFQLVEGGQGGNLIAALEFLESTHIVEILREAGPGGLGVEEIGAKVTELRRAANPGAPGIDPSNIGHLLRLLATYHWIREVKPDVFTNNRLSSFIDSGKSTEQIKTSPTTKYDSTDGIAAYTSTIADETTKIHSALADWLLTGGAAPEGSHNGYPTAFNFAFKTQAKFYEWLETPGNEKRLARFGHAMNGTRYWEVTENIIHGFPWDELPRDAVVADVGGGIGSVSVLLAEAYPHLRFAVKDRASVVGIAHQSWGDKHADLFSSGRVSFHAQDFLEPQTPIDVPAVGTVAQPDVFLLRAVAHNWPDEYAVRILKHFRAAAGPHTKLLIVDNLLPYACRDDDHEGEGGAPGMSSLVPEGSSLLPNLGHASLNGYILDITMMAVFGAKERTYREMDALTQSAGWKISRVKRAVGSLWAYITAVPV</sequence>
<accession>A0A2G8RZ00</accession>
<dbReference type="GO" id="GO:0008171">
    <property type="term" value="F:O-methyltransferase activity"/>
    <property type="evidence" value="ECO:0007669"/>
    <property type="project" value="InterPro"/>
</dbReference>
<gene>
    <name evidence="5" type="ORF">GSI_11154</name>
</gene>
<dbReference type="GO" id="GO:0032259">
    <property type="term" value="P:methylation"/>
    <property type="evidence" value="ECO:0007669"/>
    <property type="project" value="UniProtKB-KW"/>
</dbReference>
<dbReference type="InterPro" id="IPR029063">
    <property type="entry name" value="SAM-dependent_MTases_sf"/>
</dbReference>
<dbReference type="Pfam" id="PF00891">
    <property type="entry name" value="Methyltransf_2"/>
    <property type="match status" value="1"/>
</dbReference>
<organism evidence="5 6">
    <name type="scientific">Ganoderma sinense ZZ0214-1</name>
    <dbReference type="NCBI Taxonomy" id="1077348"/>
    <lineage>
        <taxon>Eukaryota</taxon>
        <taxon>Fungi</taxon>
        <taxon>Dikarya</taxon>
        <taxon>Basidiomycota</taxon>
        <taxon>Agaricomycotina</taxon>
        <taxon>Agaricomycetes</taxon>
        <taxon>Polyporales</taxon>
        <taxon>Polyporaceae</taxon>
        <taxon>Ganoderma</taxon>
    </lineage>
</organism>
<keyword evidence="6" id="KW-1185">Reference proteome</keyword>
<feature type="domain" description="O-methyltransferase C-terminal" evidence="4">
    <location>
        <begin position="271"/>
        <end position="428"/>
    </location>
</feature>
<dbReference type="PANTHER" id="PTHR43712:SF2">
    <property type="entry name" value="O-METHYLTRANSFERASE CICE"/>
    <property type="match status" value="1"/>
</dbReference>
<evidence type="ECO:0000256" key="2">
    <source>
        <dbReference type="ARBA" id="ARBA00022679"/>
    </source>
</evidence>
<dbReference type="Gene3D" id="3.40.50.150">
    <property type="entry name" value="Vaccinia Virus protein VP39"/>
    <property type="match status" value="1"/>
</dbReference>
<dbReference type="STRING" id="1077348.A0A2G8RZ00"/>
<dbReference type="EMBL" id="AYKW01000038">
    <property type="protein sequence ID" value="PIL26740.1"/>
    <property type="molecule type" value="Genomic_DNA"/>
</dbReference>
<dbReference type="PROSITE" id="PS51683">
    <property type="entry name" value="SAM_OMT_II"/>
    <property type="match status" value="1"/>
</dbReference>
<keyword evidence="3" id="KW-0949">S-adenosyl-L-methionine</keyword>
<dbReference type="AlphaFoldDB" id="A0A2G8RZ00"/>
<dbReference type="SUPFAM" id="SSF53335">
    <property type="entry name" value="S-adenosyl-L-methionine-dependent methyltransferases"/>
    <property type="match status" value="1"/>
</dbReference>
<evidence type="ECO:0000256" key="1">
    <source>
        <dbReference type="ARBA" id="ARBA00022603"/>
    </source>
</evidence>
<evidence type="ECO:0000313" key="5">
    <source>
        <dbReference type="EMBL" id="PIL26740.1"/>
    </source>
</evidence>
<evidence type="ECO:0000313" key="6">
    <source>
        <dbReference type="Proteomes" id="UP000230002"/>
    </source>
</evidence>
<protein>
    <recommendedName>
        <fullName evidence="4">O-methyltransferase C-terminal domain-containing protein</fullName>
    </recommendedName>
</protein>
<dbReference type="Gene3D" id="1.10.10.10">
    <property type="entry name" value="Winged helix-like DNA-binding domain superfamily/Winged helix DNA-binding domain"/>
    <property type="match status" value="1"/>
</dbReference>
<dbReference type="InterPro" id="IPR001077">
    <property type="entry name" value="COMT_C"/>
</dbReference>
<comment type="caution">
    <text evidence="5">The sequence shown here is derived from an EMBL/GenBank/DDBJ whole genome shotgun (WGS) entry which is preliminary data.</text>
</comment>
<evidence type="ECO:0000259" key="4">
    <source>
        <dbReference type="Pfam" id="PF00891"/>
    </source>
</evidence>
<evidence type="ECO:0000256" key="3">
    <source>
        <dbReference type="ARBA" id="ARBA00022691"/>
    </source>
</evidence>
<reference evidence="5 6" key="1">
    <citation type="journal article" date="2015" name="Sci. Rep.">
        <title>Chromosome-level genome map provides insights into diverse defense mechanisms in the medicinal fungus Ganoderma sinense.</title>
        <authorList>
            <person name="Zhu Y."/>
            <person name="Xu J."/>
            <person name="Sun C."/>
            <person name="Zhou S."/>
            <person name="Xu H."/>
            <person name="Nelson D.R."/>
            <person name="Qian J."/>
            <person name="Song J."/>
            <person name="Luo H."/>
            <person name="Xiang L."/>
            <person name="Li Y."/>
            <person name="Xu Z."/>
            <person name="Ji A."/>
            <person name="Wang L."/>
            <person name="Lu S."/>
            <person name="Hayward A."/>
            <person name="Sun W."/>
            <person name="Li X."/>
            <person name="Schwartz D.C."/>
            <person name="Wang Y."/>
            <person name="Chen S."/>
        </authorList>
    </citation>
    <scope>NUCLEOTIDE SEQUENCE [LARGE SCALE GENOMIC DNA]</scope>
    <source>
        <strain evidence="5 6">ZZ0214-1</strain>
    </source>
</reference>
<dbReference type="InterPro" id="IPR016461">
    <property type="entry name" value="COMT-like"/>
</dbReference>
<name>A0A2G8RZ00_9APHY</name>